<accession>I1XLP0</accession>
<proteinExistence type="predicted"/>
<dbReference type="STRING" id="754476.Q7A_2510"/>
<dbReference type="CDD" id="cd07344">
    <property type="entry name" value="M48_yhfN_like"/>
    <property type="match status" value="1"/>
</dbReference>
<dbReference type="eggNOG" id="COG1451">
    <property type="taxonomic scope" value="Bacteria"/>
</dbReference>
<evidence type="ECO:0000259" key="1">
    <source>
        <dbReference type="Pfam" id="PF01863"/>
    </source>
</evidence>
<dbReference type="AlphaFoldDB" id="I1XLP0"/>
<sequence>MHLPKLMPLWLAKQFVLRKQHWIEDKLKNFQQRPPKRQFIEGELQPFMGEHYPLHIIQEPQRQRLHVQFDQQKLVIVAPPKVTALQIRQSLTRWYRRQAESLLKERAKQLAEHTGLRPNQIQIRSYKARWGSCNVKGDVQLNWQLVQATTSIIDYVIIHELCHLQQHNHSRAFWDLVEQFDPDFREHRSWLKHHGHQLVI</sequence>
<dbReference type="InterPro" id="IPR053136">
    <property type="entry name" value="UTP_pyrophosphatase-like"/>
</dbReference>
<reference evidence="2 3" key="2">
    <citation type="journal article" date="2013" name="Int. J. Syst. Evol. Microbiol.">
        <title>Methylophaga nitratireducenticrescens sp. nov. and Methylophaga frappieri sp. nov., isolated from the biofilm of the methanol-fed denitrification system treating the seawater at the Montreal Biodome.</title>
        <authorList>
            <person name="Villeneuve C."/>
            <person name="Martineau C."/>
            <person name="Mauffrey F."/>
            <person name="Villemur R."/>
        </authorList>
    </citation>
    <scope>NUCLEOTIDE SEQUENCE [LARGE SCALE GENOMIC DNA]</scope>
    <source>
        <strain evidence="2 3">JAM1</strain>
    </source>
</reference>
<evidence type="ECO:0000313" key="2">
    <source>
        <dbReference type="EMBL" id="AFI85309.1"/>
    </source>
</evidence>
<dbReference type="KEGG" id="mej:Q7A_2510"/>
<dbReference type="Pfam" id="PF01863">
    <property type="entry name" value="YgjP-like"/>
    <property type="match status" value="1"/>
</dbReference>
<keyword evidence="2" id="KW-0378">Hydrolase</keyword>
<dbReference type="Gene3D" id="3.30.2010.10">
    <property type="entry name" value="Metalloproteases ('zincins'), catalytic domain"/>
    <property type="match status" value="1"/>
</dbReference>
<dbReference type="PANTHER" id="PTHR30399:SF1">
    <property type="entry name" value="UTP PYROPHOSPHATASE"/>
    <property type="match status" value="1"/>
</dbReference>
<name>I1XLP0_METNJ</name>
<reference evidence="2 3" key="1">
    <citation type="journal article" date="2012" name="J. Bacteriol.">
        <title>Complete genome sequences of Methylophaga sp. strain JAM1 and Methylophaga sp. strain JAM7.</title>
        <authorList>
            <person name="Villeneuve C."/>
            <person name="Martineau C."/>
            <person name="Mauffrey F."/>
            <person name="Villemur R."/>
        </authorList>
    </citation>
    <scope>NUCLEOTIDE SEQUENCE [LARGE SCALE GENOMIC DNA]</scope>
    <source>
        <strain evidence="2 3">JAM1</strain>
    </source>
</reference>
<evidence type="ECO:0000313" key="3">
    <source>
        <dbReference type="Proteomes" id="UP000009144"/>
    </source>
</evidence>
<dbReference type="GO" id="GO:0016787">
    <property type="term" value="F:hydrolase activity"/>
    <property type="evidence" value="ECO:0007669"/>
    <property type="project" value="UniProtKB-KW"/>
</dbReference>
<dbReference type="HOGENOM" id="CLU_065947_2_2_6"/>
<dbReference type="PANTHER" id="PTHR30399">
    <property type="entry name" value="UNCHARACTERIZED PROTEIN YGJP"/>
    <property type="match status" value="1"/>
</dbReference>
<dbReference type="EMBL" id="CP003390">
    <property type="protein sequence ID" value="AFI85309.1"/>
    <property type="molecule type" value="Genomic_DNA"/>
</dbReference>
<dbReference type="InterPro" id="IPR002725">
    <property type="entry name" value="YgjP-like_metallopeptidase"/>
</dbReference>
<gene>
    <name evidence="2" type="ordered locus">Q7A_2510</name>
</gene>
<keyword evidence="3" id="KW-1185">Reference proteome</keyword>
<feature type="domain" description="YgjP-like metallopeptidase" evidence="1">
    <location>
        <begin position="2"/>
        <end position="194"/>
    </location>
</feature>
<dbReference type="Proteomes" id="UP000009144">
    <property type="component" value="Chromosome"/>
</dbReference>
<protein>
    <submittedName>
        <fullName evidence="2">Metal-dependent hydrolase</fullName>
    </submittedName>
</protein>
<dbReference type="PATRIC" id="fig|754476.3.peg.2470"/>
<organism evidence="2 3">
    <name type="scientific">Methylophaga nitratireducenticrescens</name>
    <dbReference type="NCBI Taxonomy" id="754476"/>
    <lineage>
        <taxon>Bacteria</taxon>
        <taxon>Pseudomonadati</taxon>
        <taxon>Pseudomonadota</taxon>
        <taxon>Gammaproteobacteria</taxon>
        <taxon>Thiotrichales</taxon>
        <taxon>Piscirickettsiaceae</taxon>
        <taxon>Methylophaga</taxon>
    </lineage>
</organism>